<sequence length="220" mass="24313">MIEGCYCRAVELLNDVEDCVRSAAVRVVITWGLVLERKRHLSDEIFVNFLSVLNDNDGHVRSALRKLLKLAKLPGLVTFQLSSNGLLESLESYPQVLSSLDPYILGRISHALGDIMDQRTVFAYLLQKSKHIGLSDLGFNPDVAPCSPTPGSSVNDILAMASLKTPAMIHEQGQKDDDVIESVNTILSKVQDIWPLIQSGVLHEVLRTLRFCKEGLGVFT</sequence>
<evidence type="ECO:0000313" key="1">
    <source>
        <dbReference type="EMBL" id="CAK9323388.1"/>
    </source>
</evidence>
<proteinExistence type="predicted"/>
<dbReference type="PANTHER" id="PTHR20938:SF0">
    <property type="entry name" value="INTEGRATOR COMPLEX SUBUNIT 4"/>
    <property type="match status" value="1"/>
</dbReference>
<protein>
    <submittedName>
        <fullName evidence="1">Uncharacterized protein</fullName>
    </submittedName>
</protein>
<dbReference type="Proteomes" id="UP001642487">
    <property type="component" value="Chromosome 5"/>
</dbReference>
<reference evidence="1 2" key="1">
    <citation type="submission" date="2024-03" db="EMBL/GenBank/DDBJ databases">
        <authorList>
            <person name="Gkanogiannis A."/>
            <person name="Becerra Lopez-Lavalle L."/>
        </authorList>
    </citation>
    <scope>NUCLEOTIDE SEQUENCE [LARGE SCALE GENOMIC DNA]</scope>
</reference>
<organism evidence="1 2">
    <name type="scientific">Citrullus colocynthis</name>
    <name type="common">colocynth</name>
    <dbReference type="NCBI Taxonomy" id="252529"/>
    <lineage>
        <taxon>Eukaryota</taxon>
        <taxon>Viridiplantae</taxon>
        <taxon>Streptophyta</taxon>
        <taxon>Embryophyta</taxon>
        <taxon>Tracheophyta</taxon>
        <taxon>Spermatophyta</taxon>
        <taxon>Magnoliopsida</taxon>
        <taxon>eudicotyledons</taxon>
        <taxon>Gunneridae</taxon>
        <taxon>Pentapetalae</taxon>
        <taxon>rosids</taxon>
        <taxon>fabids</taxon>
        <taxon>Cucurbitales</taxon>
        <taxon>Cucurbitaceae</taxon>
        <taxon>Benincaseae</taxon>
        <taxon>Citrullus</taxon>
    </lineage>
</organism>
<name>A0ABP0YS81_9ROSI</name>
<keyword evidence="2" id="KW-1185">Reference proteome</keyword>
<evidence type="ECO:0000313" key="2">
    <source>
        <dbReference type="Proteomes" id="UP001642487"/>
    </source>
</evidence>
<gene>
    <name evidence="1" type="ORF">CITCOLO1_LOCUS15570</name>
</gene>
<dbReference type="PANTHER" id="PTHR20938">
    <property type="entry name" value="INTEGRATOR COMPLEX SUBUNIT 4"/>
    <property type="match status" value="1"/>
</dbReference>
<accession>A0ABP0YS81</accession>
<dbReference type="EMBL" id="OZ021739">
    <property type="protein sequence ID" value="CAK9323388.1"/>
    <property type="molecule type" value="Genomic_DNA"/>
</dbReference>